<comment type="caution">
    <text evidence="1">The sequence shown here is derived from an EMBL/GenBank/DDBJ whole genome shotgun (WGS) entry which is preliminary data.</text>
</comment>
<proteinExistence type="predicted"/>
<evidence type="ECO:0000313" key="2">
    <source>
        <dbReference type="Proteomes" id="UP000194003"/>
    </source>
</evidence>
<dbReference type="AlphaFoldDB" id="A0A1Y2K5C4"/>
<organism evidence="1 2">
    <name type="scientific">Magnetofaba australis IT-1</name>
    <dbReference type="NCBI Taxonomy" id="1434232"/>
    <lineage>
        <taxon>Bacteria</taxon>
        <taxon>Pseudomonadati</taxon>
        <taxon>Pseudomonadota</taxon>
        <taxon>Magnetococcia</taxon>
        <taxon>Magnetococcales</taxon>
        <taxon>Magnetococcaceae</taxon>
        <taxon>Magnetofaba</taxon>
    </lineage>
</organism>
<dbReference type="Proteomes" id="UP000194003">
    <property type="component" value="Unassembled WGS sequence"/>
</dbReference>
<name>A0A1Y2K5C4_9PROT</name>
<evidence type="ECO:0000313" key="1">
    <source>
        <dbReference type="EMBL" id="OSM04173.1"/>
    </source>
</evidence>
<gene>
    <name evidence="1" type="ORF">MAIT1_04024</name>
</gene>
<sequence length="293" mass="32997">MVDCGDGQIVAVCGNEVETECEDISLSPSDLVIHELDRRRLCQLSALALGVEPAFLPVEGIYETFHVGTLADVAWRRRSIYLSLEHRADRRLDMAARLSQRESGSFILLAPTPRFVTLPISETLQRSEGVFLALTDLLVAGGNGEFAIGPAVQPFLESLQPPEPDSVDAGLERFPTPSNAKWGDLRMQFLDGARLTVLCRTGANEQQRTVNYTQMGMANRTNSEPTKIWRLLEDFADGYGRIEVGSSRDDPQNRKRVQRLNEKLRAYFGMEGQPVYWDRQDSAYRCRFQIEQQ</sequence>
<reference evidence="1 2" key="1">
    <citation type="journal article" date="2016" name="BMC Genomics">
        <title>Combined genomic and structural analyses of a cultured magnetotactic bacterium reveals its niche adaptation to a dynamic environment.</title>
        <authorList>
            <person name="Araujo A.C."/>
            <person name="Morillo V."/>
            <person name="Cypriano J."/>
            <person name="Teixeira L.C."/>
            <person name="Leao P."/>
            <person name="Lyra S."/>
            <person name="Almeida L.G."/>
            <person name="Bazylinski D.A."/>
            <person name="Vasconcellos A.T."/>
            <person name="Abreu F."/>
            <person name="Lins U."/>
        </authorList>
    </citation>
    <scope>NUCLEOTIDE SEQUENCE [LARGE SCALE GENOMIC DNA]</scope>
    <source>
        <strain evidence="1 2">IT-1</strain>
    </source>
</reference>
<dbReference type="EMBL" id="LVJN01000019">
    <property type="protein sequence ID" value="OSM04173.1"/>
    <property type="molecule type" value="Genomic_DNA"/>
</dbReference>
<accession>A0A1Y2K5C4</accession>
<keyword evidence="2" id="KW-1185">Reference proteome</keyword>
<protein>
    <submittedName>
        <fullName evidence="1">Uncharacterized protein</fullName>
    </submittedName>
</protein>